<name>T1GKP8_MEGSC</name>
<evidence type="ECO:0000256" key="1">
    <source>
        <dbReference type="ARBA" id="ARBA00022723"/>
    </source>
</evidence>
<evidence type="ECO:0000313" key="8">
    <source>
        <dbReference type="EnsemblMetazoa" id="MESCA004075-PA"/>
    </source>
</evidence>
<dbReference type="STRING" id="36166.T1GKP8"/>
<feature type="region of interest" description="Disordered" evidence="6">
    <location>
        <begin position="1"/>
        <end position="64"/>
    </location>
</feature>
<feature type="compositionally biased region" description="Polar residues" evidence="6">
    <location>
        <begin position="52"/>
        <end position="64"/>
    </location>
</feature>
<dbReference type="InterPro" id="IPR045124">
    <property type="entry name" value="Su(sable)-like"/>
</dbReference>
<accession>T1GKP8</accession>
<keyword evidence="4 5" id="KW-0862">Zinc</keyword>
<keyword evidence="2" id="KW-0677">Repeat</keyword>
<dbReference type="InterPro" id="IPR036855">
    <property type="entry name" value="Znf_CCCH_sf"/>
</dbReference>
<feature type="compositionally biased region" description="Basic residues" evidence="6">
    <location>
        <begin position="224"/>
        <end position="234"/>
    </location>
</feature>
<evidence type="ECO:0000256" key="6">
    <source>
        <dbReference type="SAM" id="MobiDB-lite"/>
    </source>
</evidence>
<keyword evidence="1 5" id="KW-0479">Metal-binding</keyword>
<evidence type="ECO:0000256" key="5">
    <source>
        <dbReference type="PROSITE-ProRule" id="PRU00723"/>
    </source>
</evidence>
<dbReference type="GO" id="GO:0008270">
    <property type="term" value="F:zinc ion binding"/>
    <property type="evidence" value="ECO:0007669"/>
    <property type="project" value="UniProtKB-KW"/>
</dbReference>
<evidence type="ECO:0000256" key="4">
    <source>
        <dbReference type="ARBA" id="ARBA00022833"/>
    </source>
</evidence>
<keyword evidence="3 5" id="KW-0863">Zinc-finger</keyword>
<dbReference type="EMBL" id="CAQQ02019060">
    <property type="status" value="NOT_ANNOTATED_CDS"/>
    <property type="molecule type" value="Genomic_DNA"/>
</dbReference>
<evidence type="ECO:0000256" key="2">
    <source>
        <dbReference type="ARBA" id="ARBA00022737"/>
    </source>
</evidence>
<dbReference type="PANTHER" id="PTHR13119">
    <property type="entry name" value="ZINC FINGER CCCH DOMAIN-CONTAINING PROTEI"/>
    <property type="match status" value="1"/>
</dbReference>
<dbReference type="GO" id="GO:0005634">
    <property type="term" value="C:nucleus"/>
    <property type="evidence" value="ECO:0007669"/>
    <property type="project" value="TreeGrafter"/>
</dbReference>
<evidence type="ECO:0000259" key="7">
    <source>
        <dbReference type="PROSITE" id="PS50103"/>
    </source>
</evidence>
<feature type="compositionally biased region" description="Basic and acidic residues" evidence="6">
    <location>
        <begin position="212"/>
        <end position="223"/>
    </location>
</feature>
<reference evidence="9" key="1">
    <citation type="submission" date="2013-02" db="EMBL/GenBank/DDBJ databases">
        <authorList>
            <person name="Hughes D."/>
        </authorList>
    </citation>
    <scope>NUCLEOTIDE SEQUENCE</scope>
    <source>
        <strain>Durham</strain>
        <strain evidence="9">NC isolate 2 -- Noor lab</strain>
    </source>
</reference>
<feature type="compositionally biased region" description="Basic and acidic residues" evidence="6">
    <location>
        <begin position="37"/>
        <end position="51"/>
    </location>
</feature>
<feature type="compositionally biased region" description="Acidic residues" evidence="6">
    <location>
        <begin position="163"/>
        <end position="174"/>
    </location>
</feature>
<dbReference type="EMBL" id="CAQQ02019059">
    <property type="status" value="NOT_ANNOTATED_CDS"/>
    <property type="molecule type" value="Genomic_DNA"/>
</dbReference>
<dbReference type="PANTHER" id="PTHR13119:SF12">
    <property type="entry name" value="PROTEIN SUPPRESSOR OF SABLE"/>
    <property type="match status" value="1"/>
</dbReference>
<feature type="compositionally biased region" description="Acidic residues" evidence="6">
    <location>
        <begin position="11"/>
        <end position="28"/>
    </location>
</feature>
<feature type="compositionally biased region" description="Low complexity" evidence="6">
    <location>
        <begin position="122"/>
        <end position="131"/>
    </location>
</feature>
<sequence length="461" mass="54049">MNVEDKKLDAPEEYDLEDGEIDDDDDEPSTCLNSKSESTDKNESSQNKDQKSSLVSIDLTANENTINKVANYNEREDECDDFADNLEKTMAAMLKKDGIVPKIPEIVLEKRKRIKEEEAMAAKESALSKNSRSSRRRKSRKAQKEKDREKELDKKRFKADENLAIEDDIDEDEMLGMRGASPTRKPDSSAYQLYPQYPSYVDSDYSKDCSYDSYDSSHDDEKPSKKKRNKKKSRWDKDRDDRKKKSRRNESSERSEDEQDKRNKDEPRKLELCKFYLQECCAKKDQCSYMHQEFPCKYYYLGMDCIYKDKCKYNHGEPLTDEFRNVLLKHIEMAPKEILGSFKRISRDNAINLLNKTHSKLCKQFGVQDTTAHSFKNNFKQDQMKHQVSQQLQHKKRQIQENNLSQSLPCTQAKIPSLLDLEHHLILFHHKKIWTCLRKMKTTTILNCPKELEEVDGVIIN</sequence>
<protein>
    <recommendedName>
        <fullName evidence="7">C3H1-type domain-containing protein</fullName>
    </recommendedName>
</protein>
<dbReference type="GO" id="GO:0003723">
    <property type="term" value="F:RNA binding"/>
    <property type="evidence" value="ECO:0007669"/>
    <property type="project" value="InterPro"/>
</dbReference>
<feature type="region of interest" description="Disordered" evidence="6">
    <location>
        <begin position="118"/>
        <end position="195"/>
    </location>
</feature>
<dbReference type="AlphaFoldDB" id="T1GKP8"/>
<dbReference type="EnsemblMetazoa" id="MESCA004075-RA">
    <property type="protein sequence ID" value="MESCA004075-PA"/>
    <property type="gene ID" value="MESCA004075"/>
</dbReference>
<evidence type="ECO:0000256" key="3">
    <source>
        <dbReference type="ARBA" id="ARBA00022771"/>
    </source>
</evidence>
<dbReference type="HOGENOM" id="CLU_593525_0_0_1"/>
<feature type="compositionally biased region" description="Basic and acidic residues" evidence="6">
    <location>
        <begin position="142"/>
        <end position="161"/>
    </location>
</feature>
<feature type="compositionally biased region" description="Basic and acidic residues" evidence="6">
    <location>
        <begin position="235"/>
        <end position="264"/>
    </location>
</feature>
<dbReference type="EMBL" id="CAQQ02019057">
    <property type="status" value="NOT_ANNOTATED_CDS"/>
    <property type="molecule type" value="Genomic_DNA"/>
</dbReference>
<reference evidence="8" key="2">
    <citation type="submission" date="2015-06" db="UniProtKB">
        <authorList>
            <consortium name="EnsemblMetazoa"/>
        </authorList>
    </citation>
    <scope>IDENTIFICATION</scope>
</reference>
<feature type="compositionally biased region" description="Basic and acidic residues" evidence="6">
    <location>
        <begin position="1"/>
        <end position="10"/>
    </location>
</feature>
<dbReference type="Gene3D" id="4.10.1000.10">
    <property type="entry name" value="Zinc finger, CCCH-type"/>
    <property type="match status" value="1"/>
</dbReference>
<dbReference type="SUPFAM" id="SSF90229">
    <property type="entry name" value="CCCH zinc finger"/>
    <property type="match status" value="2"/>
</dbReference>
<proteinExistence type="predicted"/>
<dbReference type="GO" id="GO:0045892">
    <property type="term" value="P:negative regulation of DNA-templated transcription"/>
    <property type="evidence" value="ECO:0007669"/>
    <property type="project" value="InterPro"/>
</dbReference>
<feature type="zinc finger region" description="C3H1-type" evidence="5">
    <location>
        <begin position="267"/>
        <end position="294"/>
    </location>
</feature>
<dbReference type="InterPro" id="IPR000571">
    <property type="entry name" value="Znf_CCCH"/>
</dbReference>
<feature type="domain" description="C3H1-type" evidence="7">
    <location>
        <begin position="267"/>
        <end position="294"/>
    </location>
</feature>
<dbReference type="PROSITE" id="PS50103">
    <property type="entry name" value="ZF_C3H1"/>
    <property type="match status" value="2"/>
</dbReference>
<feature type="domain" description="C3H1-type" evidence="7">
    <location>
        <begin position="295"/>
        <end position="318"/>
    </location>
</feature>
<feature type="compositionally biased region" description="Basic residues" evidence="6">
    <location>
        <begin position="132"/>
        <end position="141"/>
    </location>
</feature>
<evidence type="ECO:0000313" key="9">
    <source>
        <dbReference type="Proteomes" id="UP000015102"/>
    </source>
</evidence>
<dbReference type="EMBL" id="CAQQ02019058">
    <property type="status" value="NOT_ANNOTATED_CDS"/>
    <property type="molecule type" value="Genomic_DNA"/>
</dbReference>
<feature type="region of interest" description="Disordered" evidence="6">
    <location>
        <begin position="212"/>
        <end position="264"/>
    </location>
</feature>
<organism evidence="8 9">
    <name type="scientific">Megaselia scalaris</name>
    <name type="common">Humpbacked fly</name>
    <name type="synonym">Phora scalaris</name>
    <dbReference type="NCBI Taxonomy" id="36166"/>
    <lineage>
        <taxon>Eukaryota</taxon>
        <taxon>Metazoa</taxon>
        <taxon>Ecdysozoa</taxon>
        <taxon>Arthropoda</taxon>
        <taxon>Hexapoda</taxon>
        <taxon>Insecta</taxon>
        <taxon>Pterygota</taxon>
        <taxon>Neoptera</taxon>
        <taxon>Endopterygota</taxon>
        <taxon>Diptera</taxon>
        <taxon>Brachycera</taxon>
        <taxon>Muscomorpha</taxon>
        <taxon>Platypezoidea</taxon>
        <taxon>Phoridae</taxon>
        <taxon>Megaseliini</taxon>
        <taxon>Megaselia</taxon>
    </lineage>
</organism>
<dbReference type="Proteomes" id="UP000015102">
    <property type="component" value="Unassembled WGS sequence"/>
</dbReference>
<keyword evidence="9" id="KW-1185">Reference proteome</keyword>
<feature type="zinc finger region" description="C3H1-type" evidence="5">
    <location>
        <begin position="295"/>
        <end position="318"/>
    </location>
</feature>